<sequence length="1229" mass="135562">MFASFSGYPAYFSIVVFFILTFSLNAQNQIYLQDFETNAGYSTSIPEFTDNSEDYFIRTDGTDINPSYLGKLGDFFFAAQDIDGEGASAQQSIMLSNINIAYYSNLEFRVYLAEEDATDGDEDWDSSDYVHISYEVDNSGSYTPLLHIESRGGSTNTEPAIDTNFDGVGDGIALSPSFQQFVRSIPATGQSLNLKIEFNLDSGDEDIAIDHIEIYGTPTINGDATTEVYSPISQVTGTNIDALDATLSGNAEEVFGFIIEDQGSGDNLPTYVNQLRFVPAAGNTALWEDHLADFTLIDENLNSYAINQINVSNQEIILEFNPPISVGDGASLEFLMGVYLKDQNIVDGADLQFKIPATNHGFTAANNGSTFSDPLLLGDITSNVFSIEVHASELRFMQQPSDVFVNQVMSPPVQVIAADANGNIDTDYNLSVNLTSTGSLAGSPVTETAVNGMVSFANISHTQSGKGLQLSVDDGMFPVQNSLSFFVFTAAVAPTPGTVYITEISDANNYQNEFIEIFNASDQIIEMKDIKLVMDNNKVWRVGDLAVGSNANTYIHPNGFMLISRGATQAAFEQEFGAINANTQFIAGSQNMYFGTGKARRWRMFIGGTVNTADGSLLDDTQNDIAVEDKRNYQNILTNEFIETDSAQANPGELDYLLFMNDEWVNQLAPDVTTTKDILIGDDWMSKNDFSGKNLFIAPNKKLINHHYLQLSGNKMQIDGELIFGSKSPAQMGTLGPIPNTMNIQGEVEVERIIPPKRAYRLLSSSVTSARTIHEQWQEGANNTDYSNFLNPNPGYGTHITGSTTGQNGFDATPSGNPSLWRFDNANQQWYAVSSTLNTSLQAGTPYRLMVRGSRDINVTQNASQPDTTRLRMRGNLTQAGNFEVPSSELNATPGAFNFVGNPYQAQVDLNQVLSRSVDINPNQYYIWDPNKNVRGGFVVVDLPSGTNSDGSEANANIQVNQAFFVRTGGANPKIIFNQADKVNQNFTQVFRSNKPQDLALIGQLYANEASNMQLTDSFIIRFDAAYTNQVNDADAAKMGNLDENIAIINQNNYLSIERREMPVKGDTLDLFVNNYRFNNYRLNFDLPAFGGISVFLLDRYLNQETPLTKGANQVDFTVDEDIPQSIAANRFALLFKQKNLANPILKKSSWLVYPNPFTDYFQVKAESLIGQNLSISIYNQLGMRIKDLKLDSFSGEESIYALKGLPNGFYYIQLQADDIIFTQKLIKK</sequence>
<evidence type="ECO:0000256" key="1">
    <source>
        <dbReference type="ARBA" id="ARBA00022729"/>
    </source>
</evidence>
<evidence type="ECO:0000313" key="3">
    <source>
        <dbReference type="EMBL" id="MFD2697457.1"/>
    </source>
</evidence>
<dbReference type="Proteomes" id="UP001597357">
    <property type="component" value="Unassembled WGS sequence"/>
</dbReference>
<gene>
    <name evidence="3" type="ORF">ACFSQ0_05600</name>
</gene>
<protein>
    <submittedName>
        <fullName evidence="3">T9SS type A sorting domain-containing protein</fullName>
    </submittedName>
</protein>
<feature type="domain" description="Secretion system C-terminal sorting" evidence="2">
    <location>
        <begin position="1153"/>
        <end position="1227"/>
    </location>
</feature>
<dbReference type="EMBL" id="JBHULZ010000023">
    <property type="protein sequence ID" value="MFD2697457.1"/>
    <property type="molecule type" value="Genomic_DNA"/>
</dbReference>
<keyword evidence="4" id="KW-1185">Reference proteome</keyword>
<dbReference type="RefSeq" id="WP_379045340.1">
    <property type="nucleotide sequence ID" value="NZ_JBHULZ010000023.1"/>
</dbReference>
<accession>A0ABW5SE45</accession>
<proteinExistence type="predicted"/>
<dbReference type="InterPro" id="IPR026444">
    <property type="entry name" value="Secre_tail"/>
</dbReference>
<evidence type="ECO:0000313" key="4">
    <source>
        <dbReference type="Proteomes" id="UP001597357"/>
    </source>
</evidence>
<organism evidence="3 4">
    <name type="scientific">Mesonia sediminis</name>
    <dbReference type="NCBI Taxonomy" id="1703946"/>
    <lineage>
        <taxon>Bacteria</taxon>
        <taxon>Pseudomonadati</taxon>
        <taxon>Bacteroidota</taxon>
        <taxon>Flavobacteriia</taxon>
        <taxon>Flavobacteriales</taxon>
        <taxon>Flavobacteriaceae</taxon>
        <taxon>Mesonia</taxon>
    </lineage>
</organism>
<comment type="caution">
    <text evidence="3">The sequence shown here is derived from an EMBL/GenBank/DDBJ whole genome shotgun (WGS) entry which is preliminary data.</text>
</comment>
<dbReference type="NCBIfam" id="TIGR04183">
    <property type="entry name" value="Por_Secre_tail"/>
    <property type="match status" value="1"/>
</dbReference>
<name>A0ABW5SE45_9FLAO</name>
<reference evidence="4" key="1">
    <citation type="journal article" date="2019" name="Int. J. Syst. Evol. Microbiol.">
        <title>The Global Catalogue of Microorganisms (GCM) 10K type strain sequencing project: providing services to taxonomists for standard genome sequencing and annotation.</title>
        <authorList>
            <consortium name="The Broad Institute Genomics Platform"/>
            <consortium name="The Broad Institute Genome Sequencing Center for Infectious Disease"/>
            <person name="Wu L."/>
            <person name="Ma J."/>
        </authorList>
    </citation>
    <scope>NUCLEOTIDE SEQUENCE [LARGE SCALE GENOMIC DNA]</scope>
    <source>
        <strain evidence="4">KCTC 42255</strain>
    </source>
</reference>
<evidence type="ECO:0000259" key="2">
    <source>
        <dbReference type="Pfam" id="PF18962"/>
    </source>
</evidence>
<keyword evidence="1" id="KW-0732">Signal</keyword>
<dbReference type="Pfam" id="PF18962">
    <property type="entry name" value="Por_Secre_tail"/>
    <property type="match status" value="1"/>
</dbReference>